<evidence type="ECO:0000313" key="9">
    <source>
        <dbReference type="Proteomes" id="UP000050741"/>
    </source>
</evidence>
<dbReference type="CDD" id="cd14280">
    <property type="entry name" value="UBA1_Rad23_like"/>
    <property type="match status" value="1"/>
</dbReference>
<keyword evidence="4 5" id="KW-0539">Nucleus</keyword>
<dbReference type="InterPro" id="IPR015940">
    <property type="entry name" value="UBA"/>
</dbReference>
<evidence type="ECO:0000259" key="7">
    <source>
        <dbReference type="PROSITE" id="PS50030"/>
    </source>
</evidence>
<dbReference type="FunFam" id="1.10.8.10:FF:000002">
    <property type="entry name" value="UV excision repair protein RAD23 homolog"/>
    <property type="match status" value="1"/>
</dbReference>
<dbReference type="InterPro" id="IPR004806">
    <property type="entry name" value="Rad23"/>
</dbReference>
<dbReference type="SMART" id="SM00213">
    <property type="entry name" value="UBQ"/>
    <property type="match status" value="1"/>
</dbReference>
<accession>A0A183BU94</accession>
<evidence type="ECO:0000256" key="5">
    <source>
        <dbReference type="RuleBase" id="RU367049"/>
    </source>
</evidence>
<dbReference type="Gene3D" id="1.10.10.540">
    <property type="entry name" value="XPC-binding domain"/>
    <property type="match status" value="1"/>
</dbReference>
<dbReference type="Gene3D" id="3.10.20.90">
    <property type="entry name" value="Phosphatidylinositol 3-kinase Catalytic Subunit, Chain A, domain 1"/>
    <property type="match status" value="1"/>
</dbReference>
<dbReference type="CDD" id="cd01805">
    <property type="entry name" value="Ubl_Rad23"/>
    <property type="match status" value="1"/>
</dbReference>
<dbReference type="InterPro" id="IPR036353">
    <property type="entry name" value="XPC-bd_sf"/>
</dbReference>
<dbReference type="GO" id="GO:0043130">
    <property type="term" value="F:ubiquitin binding"/>
    <property type="evidence" value="ECO:0007669"/>
    <property type="project" value="UniProtKB-UniRule"/>
</dbReference>
<dbReference type="FunFam" id="3.10.20.90:FF:000254">
    <property type="entry name" value="UV excision repair protein Rad23"/>
    <property type="match status" value="1"/>
</dbReference>
<feature type="domain" description="Ubiquitin-like" evidence="8">
    <location>
        <begin position="2"/>
        <end position="80"/>
    </location>
</feature>
<dbReference type="GO" id="GO:0003684">
    <property type="term" value="F:damaged DNA binding"/>
    <property type="evidence" value="ECO:0007669"/>
    <property type="project" value="UniProtKB-UniRule"/>
</dbReference>
<keyword evidence="9" id="KW-1185">Reference proteome</keyword>
<dbReference type="SMART" id="SM00727">
    <property type="entry name" value="STI1"/>
    <property type="match status" value="1"/>
</dbReference>
<dbReference type="AlphaFoldDB" id="A0A183BU94"/>
<keyword evidence="3 5" id="KW-0234">DNA repair</keyword>
<keyword evidence="5" id="KW-0963">Cytoplasm</keyword>
<evidence type="ECO:0000256" key="1">
    <source>
        <dbReference type="ARBA" id="ARBA00022737"/>
    </source>
</evidence>
<reference evidence="9" key="2">
    <citation type="submission" date="2014-05" db="EMBL/GenBank/DDBJ databases">
        <title>The genome and life-stage specific transcriptomes of Globodera pallida elucidate key aspects of plant parasitism by a cyst nematode.</title>
        <authorList>
            <person name="Cotton J.A."/>
            <person name="Lilley C.J."/>
            <person name="Jones L.M."/>
            <person name="Kikuchi T."/>
            <person name="Reid A.J."/>
            <person name="Thorpe P."/>
            <person name="Tsai I.J."/>
            <person name="Beasley H."/>
            <person name="Blok V."/>
            <person name="Cock P.J.A."/>
            <person name="Van den Akker S.E."/>
            <person name="Holroyd N."/>
            <person name="Hunt M."/>
            <person name="Mantelin S."/>
            <person name="Naghra H."/>
            <person name="Pain A."/>
            <person name="Palomares-Rius J.E."/>
            <person name="Zarowiecki M."/>
            <person name="Berriman M."/>
            <person name="Jones J.T."/>
            <person name="Urwin P.E."/>
        </authorList>
    </citation>
    <scope>NUCLEOTIDE SEQUENCE [LARGE SCALE GENOMIC DNA]</scope>
    <source>
        <strain evidence="9">Lindley</strain>
    </source>
</reference>
<comment type="subcellular location">
    <subcellularLocation>
        <location evidence="5">Nucleus</location>
    </subcellularLocation>
    <subcellularLocation>
        <location evidence="5">Cytoplasm</location>
    </subcellularLocation>
</comment>
<reference evidence="9" key="1">
    <citation type="submission" date="2013-12" db="EMBL/GenBank/DDBJ databases">
        <authorList>
            <person name="Aslett M."/>
        </authorList>
    </citation>
    <scope>NUCLEOTIDE SEQUENCE [LARGE SCALE GENOMIC DNA]</scope>
    <source>
        <strain evidence="9">Lindley</strain>
    </source>
</reference>
<dbReference type="InterPro" id="IPR029071">
    <property type="entry name" value="Ubiquitin-like_domsf"/>
</dbReference>
<dbReference type="PROSITE" id="PS50030">
    <property type="entry name" value="UBA"/>
    <property type="match status" value="2"/>
</dbReference>
<dbReference type="NCBIfam" id="TIGR00601">
    <property type="entry name" value="rad23"/>
    <property type="match status" value="1"/>
</dbReference>
<dbReference type="Pfam" id="PF00240">
    <property type="entry name" value="ubiquitin"/>
    <property type="match status" value="1"/>
</dbReference>
<dbReference type="GO" id="GO:0005654">
    <property type="term" value="C:nucleoplasm"/>
    <property type="evidence" value="ECO:0007669"/>
    <property type="project" value="TreeGrafter"/>
</dbReference>
<dbReference type="Pfam" id="PF09280">
    <property type="entry name" value="XPC-binding"/>
    <property type="match status" value="1"/>
</dbReference>
<dbReference type="CDD" id="cd14380">
    <property type="entry name" value="UBA2_Rad23"/>
    <property type="match status" value="1"/>
</dbReference>
<dbReference type="PRINTS" id="PR01839">
    <property type="entry name" value="RAD23PROTEIN"/>
</dbReference>
<sequence length="369" mass="38913">MISVLFKTITQQSFTVDVEETATIGEVKQKIEDTKGKEAFPVGSQKLIFNGKVLEDAMTISELNITAPKFIVIMVMRKAAPPSSTGAPATSAATAKGAGGQPSAGVKSAEDKAVAKQDGSTSATSADKSKSAAPSADVPSEHAQTVANIEAMGYPRQEVVRALQAAFFDAERAVEYLCNGIPEGLSLQRANSGEEVGPPNEDEEELVQVPLDDPEGLAFLAQSPQFQQLRDMLRADPTMLPQIVQQIAATNPQLMELIRTNQAQFLQMLNDGQPLGEAGGDAVAAGDGGAAVGVGAPVAPQGQPRRINIPVTPQDREAIARLVGMGFPETLVIEAYFACDKNEDLAVNYILARLDEFHNELAGGDQGGQ</sequence>
<dbReference type="GO" id="GO:0031593">
    <property type="term" value="F:polyubiquitin modification-dependent protein binding"/>
    <property type="evidence" value="ECO:0007669"/>
    <property type="project" value="UniProtKB-UniRule"/>
</dbReference>
<dbReference type="InterPro" id="IPR009060">
    <property type="entry name" value="UBA-like_sf"/>
</dbReference>
<feature type="region of interest" description="Disordered" evidence="6">
    <location>
        <begin position="83"/>
        <end position="142"/>
    </location>
</feature>
<feature type="domain" description="UBA" evidence="7">
    <location>
        <begin position="313"/>
        <end position="353"/>
    </location>
</feature>
<feature type="compositionally biased region" description="Low complexity" evidence="6">
    <location>
        <begin position="120"/>
        <end position="138"/>
    </location>
</feature>
<dbReference type="GO" id="GO:0070628">
    <property type="term" value="F:proteasome binding"/>
    <property type="evidence" value="ECO:0007669"/>
    <property type="project" value="TreeGrafter"/>
</dbReference>
<dbReference type="WBParaSite" id="GPLIN_000418000">
    <property type="protein sequence ID" value="GPLIN_000418000"/>
    <property type="gene ID" value="GPLIN_000418000"/>
</dbReference>
<dbReference type="SUPFAM" id="SSF46934">
    <property type="entry name" value="UBA-like"/>
    <property type="match status" value="2"/>
</dbReference>
<dbReference type="InterPro" id="IPR006636">
    <property type="entry name" value="STI1_HS-bd"/>
</dbReference>
<dbReference type="PANTHER" id="PTHR10621:SF0">
    <property type="entry name" value="UV EXCISION REPAIR PROTEIN RAD23"/>
    <property type="match status" value="1"/>
</dbReference>
<dbReference type="GO" id="GO:0006289">
    <property type="term" value="P:nucleotide-excision repair"/>
    <property type="evidence" value="ECO:0007669"/>
    <property type="project" value="UniProtKB-UniRule"/>
</dbReference>
<proteinExistence type="inferred from homology"/>
<dbReference type="PANTHER" id="PTHR10621">
    <property type="entry name" value="UV EXCISION REPAIR PROTEIN RAD23"/>
    <property type="match status" value="1"/>
</dbReference>
<organism evidence="9 10">
    <name type="scientific">Globodera pallida</name>
    <name type="common">Potato cyst nematode worm</name>
    <name type="synonym">Heterodera pallida</name>
    <dbReference type="NCBI Taxonomy" id="36090"/>
    <lineage>
        <taxon>Eukaryota</taxon>
        <taxon>Metazoa</taxon>
        <taxon>Ecdysozoa</taxon>
        <taxon>Nematoda</taxon>
        <taxon>Chromadorea</taxon>
        <taxon>Rhabditida</taxon>
        <taxon>Tylenchina</taxon>
        <taxon>Tylenchomorpha</taxon>
        <taxon>Tylenchoidea</taxon>
        <taxon>Heteroderidae</taxon>
        <taxon>Heteroderinae</taxon>
        <taxon>Globodera</taxon>
    </lineage>
</organism>
<protein>
    <recommendedName>
        <fullName evidence="5">UV excision repair protein RAD23</fullName>
    </recommendedName>
</protein>
<dbReference type="GO" id="GO:0043161">
    <property type="term" value="P:proteasome-mediated ubiquitin-dependent protein catabolic process"/>
    <property type="evidence" value="ECO:0007669"/>
    <property type="project" value="UniProtKB-UniRule"/>
</dbReference>
<feature type="domain" description="UBA" evidence="7">
    <location>
        <begin position="140"/>
        <end position="180"/>
    </location>
</feature>
<dbReference type="SUPFAM" id="SSF101238">
    <property type="entry name" value="XPC-binding domain"/>
    <property type="match status" value="1"/>
</dbReference>
<comment type="similarity">
    <text evidence="5">Belongs to the RAD23 family.</text>
</comment>
<evidence type="ECO:0000259" key="8">
    <source>
        <dbReference type="PROSITE" id="PS50053"/>
    </source>
</evidence>
<dbReference type="Gene3D" id="1.10.8.10">
    <property type="entry name" value="DNA helicase RuvA subunit, C-terminal domain"/>
    <property type="match status" value="2"/>
</dbReference>
<keyword evidence="1" id="KW-0677">Repeat</keyword>
<evidence type="ECO:0000256" key="3">
    <source>
        <dbReference type="ARBA" id="ARBA00023204"/>
    </source>
</evidence>
<dbReference type="Proteomes" id="UP000050741">
    <property type="component" value="Unassembled WGS sequence"/>
</dbReference>
<dbReference type="FunFam" id="1.10.8.10:FF:000003">
    <property type="entry name" value="UV excision repair protein RAD23 homolog"/>
    <property type="match status" value="1"/>
</dbReference>
<name>A0A183BU94_GLOPA</name>
<evidence type="ECO:0000256" key="4">
    <source>
        <dbReference type="ARBA" id="ARBA00023242"/>
    </source>
</evidence>
<dbReference type="InterPro" id="IPR000626">
    <property type="entry name" value="Ubiquitin-like_dom"/>
</dbReference>
<dbReference type="SUPFAM" id="SSF54236">
    <property type="entry name" value="Ubiquitin-like"/>
    <property type="match status" value="1"/>
</dbReference>
<evidence type="ECO:0000313" key="10">
    <source>
        <dbReference type="WBParaSite" id="GPLIN_000418000"/>
    </source>
</evidence>
<dbReference type="Pfam" id="PF00627">
    <property type="entry name" value="UBA"/>
    <property type="match status" value="2"/>
</dbReference>
<feature type="compositionally biased region" description="Low complexity" evidence="6">
    <location>
        <begin position="83"/>
        <end position="96"/>
    </location>
</feature>
<dbReference type="GO" id="GO:0005829">
    <property type="term" value="C:cytosol"/>
    <property type="evidence" value="ECO:0007669"/>
    <property type="project" value="TreeGrafter"/>
</dbReference>
<dbReference type="SMART" id="SM00165">
    <property type="entry name" value="UBA"/>
    <property type="match status" value="2"/>
</dbReference>
<reference evidence="10" key="3">
    <citation type="submission" date="2016-06" db="UniProtKB">
        <authorList>
            <consortium name="WormBaseParasite"/>
        </authorList>
    </citation>
    <scope>IDENTIFICATION</scope>
</reference>
<keyword evidence="2 5" id="KW-0227">DNA damage</keyword>
<dbReference type="InterPro" id="IPR015360">
    <property type="entry name" value="XPC-bd"/>
</dbReference>
<evidence type="ECO:0000256" key="6">
    <source>
        <dbReference type="SAM" id="MobiDB-lite"/>
    </source>
</evidence>
<dbReference type="PROSITE" id="PS50053">
    <property type="entry name" value="UBIQUITIN_2"/>
    <property type="match status" value="1"/>
</dbReference>
<evidence type="ECO:0000256" key="2">
    <source>
        <dbReference type="ARBA" id="ARBA00022763"/>
    </source>
</evidence>
<comment type="function">
    <text evidence="5">Multiubiquitin chain receptor involved in modulation of proteasomal degradation. Involved in nucleotide excision repair.</text>
</comment>